<sequence length="247" mass="27392">MRVTDPSRLSQISQSNGYHTWSVQRKGGTIDFVTLSATDVEKAIAAVKTGVLTHYEGFLRGLRGSEANTEALTKAFTEATKELFEQGGSSAPAGDLTFGISSNLEGNKIKLYWTYGKDENTVVENLYNTIKDGKANKEIALTCATYNSEEEDRTGAERADNLTGPSCDHTTLYTLGMSFNCDWCEVLPDRASVQDIERLFSPSRSELQHQEKSVLQGIQTTCNRSRQALKVRPLQPHRGRFEDPESQ</sequence>
<protein>
    <submittedName>
        <fullName evidence="1">Uncharacterized protein</fullName>
    </submittedName>
</protein>
<dbReference type="Proteomes" id="UP001182556">
    <property type="component" value="Unassembled WGS sequence"/>
</dbReference>
<name>A0AAD9CY07_PAPLA</name>
<dbReference type="EMBL" id="JAODAN010000008">
    <property type="protein sequence ID" value="KAK1922673.1"/>
    <property type="molecule type" value="Genomic_DNA"/>
</dbReference>
<proteinExistence type="predicted"/>
<comment type="caution">
    <text evidence="1">The sequence shown here is derived from an EMBL/GenBank/DDBJ whole genome shotgun (WGS) entry which is preliminary data.</text>
</comment>
<evidence type="ECO:0000313" key="2">
    <source>
        <dbReference type="Proteomes" id="UP001182556"/>
    </source>
</evidence>
<dbReference type="AlphaFoldDB" id="A0AAD9CY07"/>
<organism evidence="1 2">
    <name type="scientific">Papiliotrema laurentii</name>
    <name type="common">Cryptococcus laurentii</name>
    <dbReference type="NCBI Taxonomy" id="5418"/>
    <lineage>
        <taxon>Eukaryota</taxon>
        <taxon>Fungi</taxon>
        <taxon>Dikarya</taxon>
        <taxon>Basidiomycota</taxon>
        <taxon>Agaricomycotina</taxon>
        <taxon>Tremellomycetes</taxon>
        <taxon>Tremellales</taxon>
        <taxon>Rhynchogastremaceae</taxon>
        <taxon>Papiliotrema</taxon>
    </lineage>
</organism>
<keyword evidence="2" id="KW-1185">Reference proteome</keyword>
<accession>A0AAD9CY07</accession>
<gene>
    <name evidence="1" type="ORF">DB88DRAFT_547534</name>
</gene>
<evidence type="ECO:0000313" key="1">
    <source>
        <dbReference type="EMBL" id="KAK1922673.1"/>
    </source>
</evidence>
<reference evidence="1" key="1">
    <citation type="submission" date="2023-02" db="EMBL/GenBank/DDBJ databases">
        <title>Identification and recombinant expression of a fungal hydrolase from Papiliotrema laurentii that hydrolyzes apple cutin and clears colloidal polyester polyurethane.</title>
        <authorList>
            <consortium name="DOE Joint Genome Institute"/>
            <person name="Roman V.A."/>
            <person name="Bojanowski C."/>
            <person name="Crable B.R."/>
            <person name="Wagner D.N."/>
            <person name="Hung C.S."/>
            <person name="Nadeau L.J."/>
            <person name="Schratz L."/>
            <person name="Haridas S."/>
            <person name="Pangilinan J."/>
            <person name="Lipzen A."/>
            <person name="Na H."/>
            <person name="Yan M."/>
            <person name="Ng V."/>
            <person name="Grigoriev I.V."/>
            <person name="Spatafora J.W."/>
            <person name="Barlow D."/>
            <person name="Biffinger J."/>
            <person name="Kelley-Loughnane N."/>
            <person name="Varaljay V.A."/>
            <person name="Crookes-Goodson W.J."/>
        </authorList>
    </citation>
    <scope>NUCLEOTIDE SEQUENCE</scope>
    <source>
        <strain evidence="1">5307AH</strain>
    </source>
</reference>